<dbReference type="SUPFAM" id="SSF47819">
    <property type="entry name" value="HRDC-like"/>
    <property type="match status" value="1"/>
</dbReference>
<evidence type="ECO:0000313" key="20">
    <source>
        <dbReference type="EMBL" id="EGB15787.1"/>
    </source>
</evidence>
<dbReference type="NCBIfam" id="TIGR01389">
    <property type="entry name" value="recQ"/>
    <property type="match status" value="1"/>
</dbReference>
<dbReference type="Pfam" id="PF16124">
    <property type="entry name" value="RecQ_Zn_bind"/>
    <property type="match status" value="1"/>
</dbReference>
<dbReference type="PROSITE" id="PS50967">
    <property type="entry name" value="HRDC"/>
    <property type="match status" value="1"/>
</dbReference>
<evidence type="ECO:0000259" key="19">
    <source>
        <dbReference type="PROSITE" id="PS51194"/>
    </source>
</evidence>
<feature type="domain" description="HRDC" evidence="17">
    <location>
        <begin position="552"/>
        <end position="632"/>
    </location>
</feature>
<evidence type="ECO:0000256" key="12">
    <source>
        <dbReference type="ARBA" id="ARBA00023172"/>
    </source>
</evidence>
<keyword evidence="7" id="KW-0378">Hydrolase</keyword>
<dbReference type="GO" id="GO:0016787">
    <property type="term" value="F:hydrolase activity"/>
    <property type="evidence" value="ECO:0007669"/>
    <property type="project" value="UniProtKB-KW"/>
</dbReference>
<dbReference type="AlphaFoldDB" id="F0JDB3"/>
<evidence type="ECO:0000256" key="9">
    <source>
        <dbReference type="ARBA" id="ARBA00022833"/>
    </source>
</evidence>
<dbReference type="SMR" id="F0JDB3"/>
<dbReference type="InterPro" id="IPR014001">
    <property type="entry name" value="Helicase_ATP-bd"/>
</dbReference>
<dbReference type="GO" id="GO:0003677">
    <property type="term" value="F:DNA binding"/>
    <property type="evidence" value="ECO:0007669"/>
    <property type="project" value="UniProtKB-KW"/>
</dbReference>
<dbReference type="InterPro" id="IPR010997">
    <property type="entry name" value="HRDC-like_sf"/>
</dbReference>
<dbReference type="GO" id="GO:0005737">
    <property type="term" value="C:cytoplasm"/>
    <property type="evidence" value="ECO:0007669"/>
    <property type="project" value="TreeGrafter"/>
</dbReference>
<dbReference type="InterPro" id="IPR006293">
    <property type="entry name" value="DNA_helicase_ATP-dep_RecQ_bac"/>
</dbReference>
<keyword evidence="8 20" id="KW-0347">Helicase</keyword>
<feature type="domain" description="Helicase C-terminal" evidence="19">
    <location>
        <begin position="240"/>
        <end position="385"/>
    </location>
</feature>
<dbReference type="EC" id="5.6.2.4" evidence="16"/>
<protein>
    <recommendedName>
        <fullName evidence="16">DNA helicase RecQ</fullName>
        <ecNumber evidence="16">5.6.2.4</ecNumber>
    </recommendedName>
</protein>
<evidence type="ECO:0000256" key="10">
    <source>
        <dbReference type="ARBA" id="ARBA00022840"/>
    </source>
</evidence>
<dbReference type="CDD" id="cd18794">
    <property type="entry name" value="SF2_C_RecQ"/>
    <property type="match status" value="1"/>
</dbReference>
<dbReference type="SMART" id="SM00490">
    <property type="entry name" value="HELICc"/>
    <property type="match status" value="1"/>
</dbReference>
<keyword evidence="6" id="KW-0227">DNA damage</keyword>
<dbReference type="FunFam" id="3.40.50.300:FF:000296">
    <property type="entry name" value="ATP-dependent DNA helicase RecQ"/>
    <property type="match status" value="1"/>
</dbReference>
<dbReference type="SUPFAM" id="SSF52540">
    <property type="entry name" value="P-loop containing nucleoside triphosphate hydrolases"/>
    <property type="match status" value="2"/>
</dbReference>
<evidence type="ECO:0000256" key="15">
    <source>
        <dbReference type="ARBA" id="ARBA00034617"/>
    </source>
</evidence>
<keyword evidence="10" id="KW-0067">ATP-binding</keyword>
<dbReference type="Gene3D" id="1.10.10.10">
    <property type="entry name" value="Winged helix-like DNA-binding domain superfamily/Winged helix DNA-binding domain"/>
    <property type="match status" value="1"/>
</dbReference>
<dbReference type="SMART" id="SM00487">
    <property type="entry name" value="DEXDc"/>
    <property type="match status" value="1"/>
</dbReference>
<dbReference type="Pfam" id="PF00271">
    <property type="entry name" value="Helicase_C"/>
    <property type="match status" value="1"/>
</dbReference>
<dbReference type="InterPro" id="IPR018982">
    <property type="entry name" value="RQC_domain"/>
</dbReference>
<dbReference type="GO" id="GO:0005524">
    <property type="term" value="F:ATP binding"/>
    <property type="evidence" value="ECO:0007669"/>
    <property type="project" value="UniProtKB-KW"/>
</dbReference>
<dbReference type="InterPro" id="IPR004589">
    <property type="entry name" value="DNA_helicase_ATP-dep_RecQ"/>
</dbReference>
<dbReference type="KEGG" id="ddn:DND132_2584"/>
<dbReference type="GO" id="GO:0009378">
    <property type="term" value="F:four-way junction helicase activity"/>
    <property type="evidence" value="ECO:0007669"/>
    <property type="project" value="TreeGrafter"/>
</dbReference>
<dbReference type="FunFam" id="3.40.50.300:FF:000156">
    <property type="entry name" value="ATP-dependent DNA helicase recQ"/>
    <property type="match status" value="1"/>
</dbReference>
<dbReference type="Pfam" id="PF00270">
    <property type="entry name" value="DEAD"/>
    <property type="match status" value="1"/>
</dbReference>
<dbReference type="InterPro" id="IPR002121">
    <property type="entry name" value="HRDC_dom"/>
</dbReference>
<dbReference type="Gene3D" id="1.10.150.80">
    <property type="entry name" value="HRDC domain"/>
    <property type="match status" value="1"/>
</dbReference>
<dbReference type="PROSITE" id="PS51192">
    <property type="entry name" value="HELICASE_ATP_BIND_1"/>
    <property type="match status" value="1"/>
</dbReference>
<keyword evidence="9" id="KW-0862">Zinc</keyword>
<evidence type="ECO:0000256" key="4">
    <source>
        <dbReference type="ARBA" id="ARBA00022723"/>
    </source>
</evidence>
<keyword evidence="12" id="KW-0233">DNA recombination</keyword>
<evidence type="ECO:0000259" key="17">
    <source>
        <dbReference type="PROSITE" id="PS50967"/>
    </source>
</evidence>
<reference evidence="20 21" key="1">
    <citation type="journal article" date="2011" name="J. Bacteriol.">
        <title>Genome sequence of the mercury-methylating strain Desulfovibrio desulfuricans ND132.</title>
        <authorList>
            <person name="Brown S.D."/>
            <person name="Gilmour C.C."/>
            <person name="Kucken A.M."/>
            <person name="Wall J.D."/>
            <person name="Elias D.A."/>
            <person name="Brandt C.C."/>
            <person name="Podar M."/>
            <person name="Chertkov O."/>
            <person name="Held B."/>
            <person name="Bruce D.C."/>
            <person name="Detter J.C."/>
            <person name="Tapia R."/>
            <person name="Han C.S."/>
            <person name="Goodwin L.A."/>
            <person name="Cheng J.F."/>
            <person name="Pitluck S."/>
            <person name="Woyke T."/>
            <person name="Mikhailova N."/>
            <person name="Ivanova N.N."/>
            <person name="Han J."/>
            <person name="Lucas S."/>
            <person name="Lapidus A.L."/>
            <person name="Land M.L."/>
            <person name="Hauser L.J."/>
            <person name="Palumbo A.V."/>
        </authorList>
    </citation>
    <scope>NUCLEOTIDE SEQUENCE [LARGE SCALE GENOMIC DNA]</scope>
    <source>
        <strain evidence="20 21">ND132</strain>
    </source>
</reference>
<comment type="similarity">
    <text evidence="3">Belongs to the helicase family. RecQ subfamily.</text>
</comment>
<dbReference type="InterPro" id="IPR044876">
    <property type="entry name" value="HRDC_dom_sf"/>
</dbReference>
<dbReference type="Pfam" id="PF00570">
    <property type="entry name" value="HRDC"/>
    <property type="match status" value="1"/>
</dbReference>
<dbReference type="GO" id="GO:0043590">
    <property type="term" value="C:bacterial nucleoid"/>
    <property type="evidence" value="ECO:0007669"/>
    <property type="project" value="TreeGrafter"/>
</dbReference>
<keyword evidence="21" id="KW-1185">Reference proteome</keyword>
<dbReference type="SMART" id="SM00956">
    <property type="entry name" value="RQC"/>
    <property type="match status" value="1"/>
</dbReference>
<dbReference type="EMBL" id="CP003220">
    <property type="protein sequence ID" value="EGB15787.1"/>
    <property type="molecule type" value="Genomic_DNA"/>
</dbReference>
<dbReference type="GO" id="GO:0006310">
    <property type="term" value="P:DNA recombination"/>
    <property type="evidence" value="ECO:0007669"/>
    <property type="project" value="UniProtKB-UniRule"/>
</dbReference>
<dbReference type="PANTHER" id="PTHR13710:SF105">
    <property type="entry name" value="ATP-DEPENDENT DNA HELICASE Q1"/>
    <property type="match status" value="1"/>
</dbReference>
<gene>
    <name evidence="20" type="ORF">DND132_2584</name>
</gene>
<evidence type="ECO:0000256" key="16">
    <source>
        <dbReference type="NCBIfam" id="TIGR01389"/>
    </source>
</evidence>
<evidence type="ECO:0000256" key="11">
    <source>
        <dbReference type="ARBA" id="ARBA00023125"/>
    </source>
</evidence>
<dbReference type="Gene3D" id="3.40.50.300">
    <property type="entry name" value="P-loop containing nucleotide triphosphate hydrolases"/>
    <property type="match status" value="2"/>
</dbReference>
<comment type="cofactor">
    <cofactor evidence="2">
        <name>Zn(2+)</name>
        <dbReference type="ChEBI" id="CHEBI:29105"/>
    </cofactor>
</comment>
<dbReference type="PANTHER" id="PTHR13710">
    <property type="entry name" value="DNA HELICASE RECQ FAMILY MEMBER"/>
    <property type="match status" value="1"/>
</dbReference>
<dbReference type="InterPro" id="IPR001650">
    <property type="entry name" value="Helicase_C-like"/>
</dbReference>
<dbReference type="NCBIfam" id="TIGR00614">
    <property type="entry name" value="recQ_fam"/>
    <property type="match status" value="1"/>
</dbReference>
<keyword evidence="4" id="KW-0479">Metal-binding</keyword>
<comment type="catalytic activity">
    <reaction evidence="15">
        <text>Couples ATP hydrolysis with the unwinding of duplex DNA by translocating in the 3'-5' direction.</text>
        <dbReference type="EC" id="5.6.2.4"/>
    </reaction>
</comment>
<evidence type="ECO:0000256" key="3">
    <source>
        <dbReference type="ARBA" id="ARBA00005446"/>
    </source>
</evidence>
<keyword evidence="11" id="KW-0238">DNA-binding</keyword>
<dbReference type="SMART" id="SM00341">
    <property type="entry name" value="HRDC"/>
    <property type="match status" value="1"/>
</dbReference>
<dbReference type="Pfam" id="PF09382">
    <property type="entry name" value="RQC"/>
    <property type="match status" value="1"/>
</dbReference>
<proteinExistence type="inferred from homology"/>
<dbReference type="GO" id="GO:0006281">
    <property type="term" value="P:DNA repair"/>
    <property type="evidence" value="ECO:0007669"/>
    <property type="project" value="UniProtKB-KW"/>
</dbReference>
<sequence length="757" mass="84276">MGAGPGRLKPIAFAAPFPYPRPPMTSPRDILSSVFGFPEFIGLQEAIIDHVMGGNDALVLMPTGGGKSLCYQIPAMLRPGVGVCVSPLIALMQDQVQGLTQMGVRAACLNSAMDPRSAWDIEQMALNGQLDLLYVAPERLCKPGFLDFIARCGPSLFAIDEAHCVSQWGHDFRPEYTQLSILKERFPDVPRLALTATADEPTQADIVRNLQLENARVFATGFDRPNITYTVVPKKNPTRMLKRFLDEHHPGDAGIVYRLSRKKVEQTADYLCKNGFKALPYHAGLSARERFENQERFMREEGVVMVATVAFGMGVDKPNVRFVCHLEPPKSLEAYHQETGRAGRDGLPASAWMCYGMQDIAILRAMIDSGEANETRKRIEHAKLGSLFAFLETASCRRQALLAYFGEHIGPCGNCDNCLSPVETFDGTVIAQKALSNIFRTEQRFGVNHLAQVLTGATTDQIVRFNHDRVSTYGIGKDMTPEEWKSVYRQLLAAGLCSVDLERFNALTLNERSWPVLKGERPVRLRKDPALPKRDKKKQRRAPVLAQDVLTDREAEALFERLRDLRLSLAETQAVPPYAIFADKTLLEFVRYRPRDMEEFACMSGVGASKLERFGETFLESIRGHEEEHGRPDNIPEIPEAVREAKKREAEAKPDFTATAQATLDLYLELGDVDAVAEARGLKPSSIWRHLVLAVNMGRIDYRRVANLPDGERERIEAALRASRSKGVTAMTPVFEALGGAHPYDLIRLVAAGLDRG</sequence>
<dbReference type="InterPro" id="IPR036388">
    <property type="entry name" value="WH-like_DNA-bd_sf"/>
</dbReference>
<dbReference type="Proteomes" id="UP000007845">
    <property type="component" value="Chromosome"/>
</dbReference>
<dbReference type="STRING" id="641491.DND132_2584"/>
<dbReference type="GO" id="GO:0043138">
    <property type="term" value="F:3'-5' DNA helicase activity"/>
    <property type="evidence" value="ECO:0007669"/>
    <property type="project" value="UniProtKB-EC"/>
</dbReference>
<accession>F0JDB3</accession>
<evidence type="ECO:0000256" key="14">
    <source>
        <dbReference type="ARBA" id="ARBA00023235"/>
    </source>
</evidence>
<evidence type="ECO:0000313" key="21">
    <source>
        <dbReference type="Proteomes" id="UP000007845"/>
    </source>
</evidence>
<dbReference type="HOGENOM" id="CLU_001103_14_3_7"/>
<dbReference type="CDD" id="cd17920">
    <property type="entry name" value="DEXHc_RecQ"/>
    <property type="match status" value="1"/>
</dbReference>
<dbReference type="GO" id="GO:0009432">
    <property type="term" value="P:SOS response"/>
    <property type="evidence" value="ECO:0007669"/>
    <property type="project" value="UniProtKB-UniRule"/>
</dbReference>
<evidence type="ECO:0000256" key="13">
    <source>
        <dbReference type="ARBA" id="ARBA00023204"/>
    </source>
</evidence>
<evidence type="ECO:0000256" key="8">
    <source>
        <dbReference type="ARBA" id="ARBA00022806"/>
    </source>
</evidence>
<comment type="cofactor">
    <cofactor evidence="1">
        <name>Mg(2+)</name>
        <dbReference type="ChEBI" id="CHEBI:18420"/>
    </cofactor>
</comment>
<name>F0JDB3_9BACT</name>
<keyword evidence="5" id="KW-0547">Nucleotide-binding</keyword>
<dbReference type="Pfam" id="PF14493">
    <property type="entry name" value="HTH_40"/>
    <property type="match status" value="1"/>
</dbReference>
<dbReference type="GO" id="GO:0006260">
    <property type="term" value="P:DNA replication"/>
    <property type="evidence" value="ECO:0007669"/>
    <property type="project" value="InterPro"/>
</dbReference>
<dbReference type="GO" id="GO:0046872">
    <property type="term" value="F:metal ion binding"/>
    <property type="evidence" value="ECO:0007669"/>
    <property type="project" value="UniProtKB-KW"/>
</dbReference>
<keyword evidence="14" id="KW-0413">Isomerase</keyword>
<dbReference type="eggNOG" id="COG0514">
    <property type="taxonomic scope" value="Bacteria"/>
</dbReference>
<evidence type="ECO:0000256" key="6">
    <source>
        <dbReference type="ARBA" id="ARBA00022763"/>
    </source>
</evidence>
<evidence type="ECO:0000256" key="7">
    <source>
        <dbReference type="ARBA" id="ARBA00022801"/>
    </source>
</evidence>
<evidence type="ECO:0000259" key="18">
    <source>
        <dbReference type="PROSITE" id="PS51192"/>
    </source>
</evidence>
<dbReference type="InterPro" id="IPR029491">
    <property type="entry name" value="Helicase_HTH"/>
</dbReference>
<evidence type="ECO:0000256" key="1">
    <source>
        <dbReference type="ARBA" id="ARBA00001946"/>
    </source>
</evidence>
<dbReference type="GO" id="GO:0030894">
    <property type="term" value="C:replisome"/>
    <property type="evidence" value="ECO:0007669"/>
    <property type="project" value="TreeGrafter"/>
</dbReference>
<dbReference type="PROSITE" id="PS51194">
    <property type="entry name" value="HELICASE_CTER"/>
    <property type="match status" value="1"/>
</dbReference>
<organism evidence="20 21">
    <name type="scientific">Pseudodesulfovibrio mercurii</name>
    <dbReference type="NCBI Taxonomy" id="641491"/>
    <lineage>
        <taxon>Bacteria</taxon>
        <taxon>Pseudomonadati</taxon>
        <taxon>Thermodesulfobacteriota</taxon>
        <taxon>Desulfovibrionia</taxon>
        <taxon>Desulfovibrionales</taxon>
        <taxon>Desulfovibrionaceae</taxon>
    </lineage>
</organism>
<keyword evidence="13" id="KW-0234">DNA repair</keyword>
<evidence type="ECO:0000256" key="5">
    <source>
        <dbReference type="ARBA" id="ARBA00022741"/>
    </source>
</evidence>
<feature type="domain" description="Helicase ATP-binding" evidence="18">
    <location>
        <begin position="48"/>
        <end position="216"/>
    </location>
</feature>
<dbReference type="InterPro" id="IPR011545">
    <property type="entry name" value="DEAD/DEAH_box_helicase_dom"/>
</dbReference>
<dbReference type="InterPro" id="IPR027417">
    <property type="entry name" value="P-loop_NTPase"/>
</dbReference>
<evidence type="ECO:0000256" key="2">
    <source>
        <dbReference type="ARBA" id="ARBA00001947"/>
    </source>
</evidence>
<dbReference type="InterPro" id="IPR032284">
    <property type="entry name" value="RecQ_Zn-bd"/>
</dbReference>